<evidence type="ECO:0000256" key="2">
    <source>
        <dbReference type="ARBA" id="ARBA00023002"/>
    </source>
</evidence>
<keyword evidence="3" id="KW-0520">NAD</keyword>
<dbReference type="PROSITE" id="PS00670">
    <property type="entry name" value="D_2_HYDROXYACID_DH_2"/>
    <property type="match status" value="1"/>
</dbReference>
<comment type="caution">
    <text evidence="7">The sequence shown here is derived from an EMBL/GenBank/DDBJ whole genome shotgun (WGS) entry which is preliminary data.</text>
</comment>
<evidence type="ECO:0000256" key="1">
    <source>
        <dbReference type="ARBA" id="ARBA00005854"/>
    </source>
</evidence>
<dbReference type="CDD" id="cd12173">
    <property type="entry name" value="PGDH_4"/>
    <property type="match status" value="1"/>
</dbReference>
<dbReference type="SUPFAM" id="SSF51735">
    <property type="entry name" value="NAD(P)-binding Rossmann-fold domains"/>
    <property type="match status" value="1"/>
</dbReference>
<dbReference type="Proteomes" id="UP001556709">
    <property type="component" value="Unassembled WGS sequence"/>
</dbReference>
<dbReference type="PROSITE" id="PS00671">
    <property type="entry name" value="D_2_HYDROXYACID_DH_3"/>
    <property type="match status" value="1"/>
</dbReference>
<dbReference type="InterPro" id="IPR029753">
    <property type="entry name" value="D-isomer_DH_CS"/>
</dbReference>
<evidence type="ECO:0000259" key="5">
    <source>
        <dbReference type="Pfam" id="PF00389"/>
    </source>
</evidence>
<dbReference type="SUPFAM" id="SSF52283">
    <property type="entry name" value="Formate/glycerate dehydrogenase catalytic domain-like"/>
    <property type="match status" value="1"/>
</dbReference>
<organism evidence="7 8">
    <name type="scientific">Spiribacter pallidus</name>
    <dbReference type="NCBI Taxonomy" id="1987936"/>
    <lineage>
        <taxon>Bacteria</taxon>
        <taxon>Pseudomonadati</taxon>
        <taxon>Pseudomonadota</taxon>
        <taxon>Gammaproteobacteria</taxon>
        <taxon>Chromatiales</taxon>
        <taxon>Ectothiorhodospiraceae</taxon>
        <taxon>Spiribacter</taxon>
    </lineage>
</organism>
<dbReference type="EMBL" id="JBAKFM010000001">
    <property type="protein sequence ID" value="MEX0468152.1"/>
    <property type="molecule type" value="Genomic_DNA"/>
</dbReference>
<dbReference type="InterPro" id="IPR050857">
    <property type="entry name" value="D-2-hydroxyacid_DH"/>
</dbReference>
<dbReference type="InterPro" id="IPR036291">
    <property type="entry name" value="NAD(P)-bd_dom_sf"/>
</dbReference>
<protein>
    <submittedName>
        <fullName evidence="7">Hydroxyacid dehydrogenase</fullName>
    </submittedName>
</protein>
<feature type="domain" description="D-isomer specific 2-hydroxyacid dehydrogenase NAD-binding" evidence="6">
    <location>
        <begin position="108"/>
        <end position="284"/>
    </location>
</feature>
<feature type="domain" description="D-isomer specific 2-hydroxyacid dehydrogenase catalytic" evidence="5">
    <location>
        <begin position="4"/>
        <end position="312"/>
    </location>
</feature>
<dbReference type="Pfam" id="PF02826">
    <property type="entry name" value="2-Hacid_dh_C"/>
    <property type="match status" value="1"/>
</dbReference>
<dbReference type="InterPro" id="IPR006139">
    <property type="entry name" value="D-isomer_2_OHA_DH_cat_dom"/>
</dbReference>
<sequence>MPTVVISEFIDPAALEHFVEDYQIHNDPNLVDAAERLAEVCGSADALIVRNRTQVTRELLESAPHLKVIGRLGVGLDNIDMTACQDRGVTVCPATGANDVAVAEYVVAGALMLLRGAYQSSHRVLSGEWPRQALTGGEVSGRVLGLVGFGGIARQTAERAAALGMEVLAHDPFVAADDPAWSGLAERCEALSALLMRSDVVSLHVPYTETTHHLIDAQAMASMKPGAMLINAARGGVVDEAALARSLCDRHLGGAMLDVFENEPLPAGSPLSDAPNLIVTPHIAGVTGESNRRVSDLTVRNVISVLKGTDRDHDV</sequence>
<name>A0ABV3T947_9GAMM</name>
<evidence type="ECO:0000313" key="7">
    <source>
        <dbReference type="EMBL" id="MEX0468152.1"/>
    </source>
</evidence>
<dbReference type="PANTHER" id="PTHR42789">
    <property type="entry name" value="D-ISOMER SPECIFIC 2-HYDROXYACID DEHYDROGENASE FAMILY PROTEIN (AFU_ORTHOLOGUE AFUA_6G10090)"/>
    <property type="match status" value="1"/>
</dbReference>
<reference evidence="7 8" key="1">
    <citation type="submission" date="2024-02" db="EMBL/GenBank/DDBJ databases">
        <title>New especies of Spiribacter isolated from saline water.</title>
        <authorList>
            <person name="Leon M.J."/>
            <person name="De La Haba R."/>
            <person name="Sanchez-Porro C."/>
            <person name="Ventosa A."/>
        </authorList>
    </citation>
    <scope>NUCLEOTIDE SEQUENCE [LARGE SCALE GENOMIC DNA]</scope>
    <source>
        <strain evidence="8">ag22IC6-390</strain>
    </source>
</reference>
<comment type="similarity">
    <text evidence="1 4">Belongs to the D-isomer specific 2-hydroxyacid dehydrogenase family.</text>
</comment>
<keyword evidence="2 4" id="KW-0560">Oxidoreductase</keyword>
<accession>A0ABV3T947</accession>
<evidence type="ECO:0000256" key="4">
    <source>
        <dbReference type="RuleBase" id="RU003719"/>
    </source>
</evidence>
<dbReference type="InterPro" id="IPR006140">
    <property type="entry name" value="D-isomer_DH_NAD-bd"/>
</dbReference>
<dbReference type="Gene3D" id="3.40.50.720">
    <property type="entry name" value="NAD(P)-binding Rossmann-like Domain"/>
    <property type="match status" value="2"/>
</dbReference>
<proteinExistence type="inferred from homology"/>
<dbReference type="Pfam" id="PF00389">
    <property type="entry name" value="2-Hacid_dh"/>
    <property type="match status" value="1"/>
</dbReference>
<evidence type="ECO:0000256" key="3">
    <source>
        <dbReference type="ARBA" id="ARBA00023027"/>
    </source>
</evidence>
<evidence type="ECO:0000313" key="8">
    <source>
        <dbReference type="Proteomes" id="UP001556709"/>
    </source>
</evidence>
<dbReference type="RefSeq" id="WP_367958345.1">
    <property type="nucleotide sequence ID" value="NZ_JBAKFK010000001.1"/>
</dbReference>
<evidence type="ECO:0000259" key="6">
    <source>
        <dbReference type="Pfam" id="PF02826"/>
    </source>
</evidence>
<keyword evidence="8" id="KW-1185">Reference proteome</keyword>
<dbReference type="PANTHER" id="PTHR42789:SF1">
    <property type="entry name" value="D-ISOMER SPECIFIC 2-HYDROXYACID DEHYDROGENASE FAMILY PROTEIN (AFU_ORTHOLOGUE AFUA_6G10090)"/>
    <property type="match status" value="1"/>
</dbReference>
<gene>
    <name evidence="7" type="ORF">V6X73_00160</name>
</gene>